<accession>B8BYB6</accession>
<dbReference type="RefSeq" id="XP_002288425.1">
    <property type="nucleotide sequence ID" value="XM_002288389.1"/>
</dbReference>
<dbReference type="PaxDb" id="35128-Thaps3630"/>
<dbReference type="AlphaFoldDB" id="B8BYB6"/>
<dbReference type="InParanoid" id="B8BYB6"/>
<dbReference type="EMBL" id="CM000640">
    <property type="protein sequence ID" value="EED93861.1"/>
    <property type="molecule type" value="Genomic_DNA"/>
</dbReference>
<protein>
    <recommendedName>
        <fullName evidence="3">C2 domain-containing protein</fullName>
    </recommendedName>
</protein>
<feature type="transmembrane region" description="Helical" evidence="2">
    <location>
        <begin position="1011"/>
        <end position="1029"/>
    </location>
</feature>
<dbReference type="Gene3D" id="2.60.40.150">
    <property type="entry name" value="C2 domain"/>
    <property type="match status" value="1"/>
</dbReference>
<dbReference type="SUPFAM" id="SSF49562">
    <property type="entry name" value="C2 domain (Calcium/lipid-binding domain, CaLB)"/>
    <property type="match status" value="1"/>
</dbReference>
<evidence type="ECO:0000256" key="1">
    <source>
        <dbReference type="SAM" id="MobiDB-lite"/>
    </source>
</evidence>
<dbReference type="Pfam" id="PF00168">
    <property type="entry name" value="C2"/>
    <property type="match status" value="1"/>
</dbReference>
<dbReference type="InterPro" id="IPR000008">
    <property type="entry name" value="C2_dom"/>
</dbReference>
<feature type="transmembrane region" description="Helical" evidence="2">
    <location>
        <begin position="675"/>
        <end position="694"/>
    </location>
</feature>
<reference evidence="4 5" key="1">
    <citation type="journal article" date="2004" name="Science">
        <title>The genome of the diatom Thalassiosira pseudonana: ecology, evolution, and metabolism.</title>
        <authorList>
            <person name="Armbrust E.V."/>
            <person name="Berges J.A."/>
            <person name="Bowler C."/>
            <person name="Green B.R."/>
            <person name="Martinez D."/>
            <person name="Putnam N.H."/>
            <person name="Zhou S."/>
            <person name="Allen A.E."/>
            <person name="Apt K.E."/>
            <person name="Bechner M."/>
            <person name="Brzezinski M.A."/>
            <person name="Chaal B.K."/>
            <person name="Chiovitti A."/>
            <person name="Davis A.K."/>
            <person name="Demarest M.S."/>
            <person name="Detter J.C."/>
            <person name="Glavina T."/>
            <person name="Goodstein D."/>
            <person name="Hadi M.Z."/>
            <person name="Hellsten U."/>
            <person name="Hildebrand M."/>
            <person name="Jenkins B.D."/>
            <person name="Jurka J."/>
            <person name="Kapitonov V.V."/>
            <person name="Kroger N."/>
            <person name="Lau W.W."/>
            <person name="Lane T.W."/>
            <person name="Larimer F.W."/>
            <person name="Lippmeier J.C."/>
            <person name="Lucas S."/>
            <person name="Medina M."/>
            <person name="Montsant A."/>
            <person name="Obornik M."/>
            <person name="Parker M.S."/>
            <person name="Palenik B."/>
            <person name="Pazour G.J."/>
            <person name="Richardson P.M."/>
            <person name="Rynearson T.A."/>
            <person name="Saito M.A."/>
            <person name="Schwartz D.C."/>
            <person name="Thamatrakoln K."/>
            <person name="Valentin K."/>
            <person name="Vardi A."/>
            <person name="Wilkerson F.P."/>
            <person name="Rokhsar D.S."/>
        </authorList>
    </citation>
    <scope>NUCLEOTIDE SEQUENCE [LARGE SCALE GENOMIC DNA]</scope>
    <source>
        <strain evidence="4 5">CCMP1335</strain>
    </source>
</reference>
<evidence type="ECO:0000313" key="4">
    <source>
        <dbReference type="EMBL" id="EED93861.1"/>
    </source>
</evidence>
<name>B8BYB6_THAPS</name>
<dbReference type="GeneID" id="7441937"/>
<dbReference type="Proteomes" id="UP000001449">
    <property type="component" value="Chromosome 3"/>
</dbReference>
<dbReference type="KEGG" id="tps:THAPSDRAFT_3630"/>
<feature type="transmembrane region" description="Helical" evidence="2">
    <location>
        <begin position="700"/>
        <end position="720"/>
    </location>
</feature>
<reference evidence="4 5" key="2">
    <citation type="journal article" date="2008" name="Nature">
        <title>The Phaeodactylum genome reveals the evolutionary history of diatom genomes.</title>
        <authorList>
            <person name="Bowler C."/>
            <person name="Allen A.E."/>
            <person name="Badger J.H."/>
            <person name="Grimwood J."/>
            <person name="Jabbari K."/>
            <person name="Kuo A."/>
            <person name="Maheswari U."/>
            <person name="Martens C."/>
            <person name="Maumus F."/>
            <person name="Otillar R.P."/>
            <person name="Rayko E."/>
            <person name="Salamov A."/>
            <person name="Vandepoele K."/>
            <person name="Beszteri B."/>
            <person name="Gruber A."/>
            <person name="Heijde M."/>
            <person name="Katinka M."/>
            <person name="Mock T."/>
            <person name="Valentin K."/>
            <person name="Verret F."/>
            <person name="Berges J.A."/>
            <person name="Brownlee C."/>
            <person name="Cadoret J.P."/>
            <person name="Chiovitti A."/>
            <person name="Choi C.J."/>
            <person name="Coesel S."/>
            <person name="De Martino A."/>
            <person name="Detter J.C."/>
            <person name="Durkin C."/>
            <person name="Falciatore A."/>
            <person name="Fournet J."/>
            <person name="Haruta M."/>
            <person name="Huysman M.J."/>
            <person name="Jenkins B.D."/>
            <person name="Jiroutova K."/>
            <person name="Jorgensen R.E."/>
            <person name="Joubert Y."/>
            <person name="Kaplan A."/>
            <person name="Kroger N."/>
            <person name="Kroth P.G."/>
            <person name="La Roche J."/>
            <person name="Lindquist E."/>
            <person name="Lommer M."/>
            <person name="Martin-Jezequel V."/>
            <person name="Lopez P.J."/>
            <person name="Lucas S."/>
            <person name="Mangogna M."/>
            <person name="McGinnis K."/>
            <person name="Medlin L.K."/>
            <person name="Montsant A."/>
            <person name="Oudot-Le Secq M.P."/>
            <person name="Napoli C."/>
            <person name="Obornik M."/>
            <person name="Parker M.S."/>
            <person name="Petit J.L."/>
            <person name="Porcel B.M."/>
            <person name="Poulsen N."/>
            <person name="Robison M."/>
            <person name="Rychlewski L."/>
            <person name="Rynearson T.A."/>
            <person name="Schmutz J."/>
            <person name="Shapiro H."/>
            <person name="Siaut M."/>
            <person name="Stanley M."/>
            <person name="Sussman M.R."/>
            <person name="Taylor A.R."/>
            <person name="Vardi A."/>
            <person name="von Dassow P."/>
            <person name="Vyverman W."/>
            <person name="Willis A."/>
            <person name="Wyrwicz L.S."/>
            <person name="Rokhsar D.S."/>
            <person name="Weissenbach J."/>
            <person name="Armbrust E.V."/>
            <person name="Green B.R."/>
            <person name="Van de Peer Y."/>
            <person name="Grigoriev I.V."/>
        </authorList>
    </citation>
    <scope>NUCLEOTIDE SEQUENCE [LARGE SCALE GENOMIC DNA]</scope>
    <source>
        <strain evidence="4 5">CCMP1335</strain>
    </source>
</reference>
<feature type="region of interest" description="Disordered" evidence="1">
    <location>
        <begin position="805"/>
        <end position="836"/>
    </location>
</feature>
<feature type="region of interest" description="Disordered" evidence="1">
    <location>
        <begin position="210"/>
        <end position="229"/>
    </location>
</feature>
<proteinExistence type="predicted"/>
<dbReference type="OMA" id="SEKWEDF"/>
<feature type="domain" description="C2" evidence="3">
    <location>
        <begin position="394"/>
        <end position="514"/>
    </location>
</feature>
<dbReference type="HOGENOM" id="CLU_267015_0_0_1"/>
<keyword evidence="5" id="KW-1185">Reference proteome</keyword>
<sequence length="1161" mass="131502">MTAPSNTTSGIGKRRSMLRQAARLEGLVVQKRFAGVEQPRYLVIDFLKGSIAVYKRPPPKDDVSLAPKRERSAPSKLMSSMTRFMNSRSLSLDSVVTSDGGKSQVAFEHLAHMEKQPRYKSDGTWDPIFTVPPGVQWKIRDVANDETMFYLVLPSDYKIKDAEAEVFAMMQAGKRVSYISLNYQKSERHLESVRENNTTENDDIVKMISTTNEHSKDNDDSSVTSASTTTSMYKRKGGIFRKALKNDTPTKQEIIYQFRVLLDGNEKFIWLQAAAELNRLADTSAVGILCNTVKNTRKILTLPTLLGSGKSTLTALRYAEWARLVDQNKSVSSVDFDPQDISAEKTQYGEAAMSDSAKYDNTRLLKIAPTYAYRNRRMTEKELYYEMNQTSEKWEDFRDQKVGDRDDPMIGTLHAEVLACHGLPKLDRFSSTDACCYLVCGPFAFATDVIDGFLSPIWPCKSRRACIFPLFHAYQKFYAGVFDNDGAGVNDDFAGRVVVDIASLRPKSSYDVYLPLRLYQNTYIKQACGVIHLRLRLEWDNERKAILSYLKLPTKTKQLGNTITLNCADTKAFRNVVLTVQGKDIPGRFKQVVMKGLQREMKLYKLVMKVGLSMLYGTLSCLVDHHSTQYHLSTSLQTTMKEQTMDIIFWVHPLLSFSIFLAWMHCVYMNSIKYVPVYVLALLNALLVNNYVYFGKSEEYNAGFSPVTASELFMAVLFGGAGTKRIRPIQVVPKSEVAHSMRDQLDTDNPLRQSAEIMKGTGIILDGDHLEFPFSEKGRYAKKSLSEACVDSAAMFLEEDKIERSKSTSALKNKKKAMSAPFKRRNDDDDEEEEDEFGLMVSHAIHRPHLHDHINRFQDEPGKSEQQIADDNLQKYDQDLSRSNTSDSYAATLEAGDLKDKVWKRMKGPLPEQDARIKVKARKTLKQEIVHNKDLLHKMTNRLFDDRLFIIDENGTGGEELALNTAIGTHKHKNPMVAKMAEYMGPMLEGMKVGLSLWRAGFNLLTWRDPYLTFLFQCGVISVMCVLMVFPWRIFFFVMGIGMVGPQNWLVRLIKKKTTKKEAVSQDTAQKSNHKRGASLGFPLTSFGVIKSPMSKSTTTEDFRFHNHLMTSGGVDLREEKSMKSSGAVYRAVVPTSPLISRRFYDWPPNPSLSKVEVNDA</sequence>
<dbReference type="eggNOG" id="ENOG502TKPY">
    <property type="taxonomic scope" value="Eukaryota"/>
</dbReference>
<feature type="transmembrane region" description="Helical" evidence="2">
    <location>
        <begin position="647"/>
        <end position="668"/>
    </location>
</feature>
<keyword evidence="2" id="KW-1133">Transmembrane helix</keyword>
<evidence type="ECO:0000259" key="3">
    <source>
        <dbReference type="PROSITE" id="PS50004"/>
    </source>
</evidence>
<keyword evidence="2" id="KW-0472">Membrane</keyword>
<evidence type="ECO:0000313" key="5">
    <source>
        <dbReference type="Proteomes" id="UP000001449"/>
    </source>
</evidence>
<feature type="transmembrane region" description="Helical" evidence="2">
    <location>
        <begin position="1035"/>
        <end position="1051"/>
    </location>
</feature>
<keyword evidence="2" id="KW-0812">Transmembrane</keyword>
<dbReference type="CDD" id="cd00030">
    <property type="entry name" value="C2"/>
    <property type="match status" value="1"/>
</dbReference>
<organism evidence="4 5">
    <name type="scientific">Thalassiosira pseudonana</name>
    <name type="common">Marine diatom</name>
    <name type="synonym">Cyclotella nana</name>
    <dbReference type="NCBI Taxonomy" id="35128"/>
    <lineage>
        <taxon>Eukaryota</taxon>
        <taxon>Sar</taxon>
        <taxon>Stramenopiles</taxon>
        <taxon>Ochrophyta</taxon>
        <taxon>Bacillariophyta</taxon>
        <taxon>Coscinodiscophyceae</taxon>
        <taxon>Thalassiosirophycidae</taxon>
        <taxon>Thalassiosirales</taxon>
        <taxon>Thalassiosiraceae</taxon>
        <taxon>Thalassiosira</taxon>
    </lineage>
</organism>
<evidence type="ECO:0000256" key="2">
    <source>
        <dbReference type="SAM" id="Phobius"/>
    </source>
</evidence>
<dbReference type="InterPro" id="IPR035892">
    <property type="entry name" value="C2_domain_sf"/>
</dbReference>
<dbReference type="PROSITE" id="PS50004">
    <property type="entry name" value="C2"/>
    <property type="match status" value="1"/>
</dbReference>
<gene>
    <name evidence="4" type="ORF">THAPSDRAFT_3630</name>
</gene>